<keyword evidence="9" id="KW-1185">Reference proteome</keyword>
<comment type="similarity">
    <text evidence="4">Belongs to the TonB-dependent receptor family.</text>
</comment>
<evidence type="ECO:0000313" key="9">
    <source>
        <dbReference type="Proteomes" id="UP001262754"/>
    </source>
</evidence>
<dbReference type="InterPro" id="IPR010104">
    <property type="entry name" value="TonB_rcpt_bac"/>
</dbReference>
<keyword evidence="5" id="KW-0732">Signal</keyword>
<protein>
    <submittedName>
        <fullName evidence="8">TonB-dependent receptor</fullName>
    </submittedName>
</protein>
<evidence type="ECO:0000256" key="2">
    <source>
        <dbReference type="ARBA" id="ARBA00023136"/>
    </source>
</evidence>
<feature type="domain" description="TonB-dependent receptor plug" evidence="7">
    <location>
        <begin position="60"/>
        <end position="153"/>
    </location>
</feature>
<gene>
    <name evidence="8" type="ORF">J2800_004555</name>
</gene>
<dbReference type="InterPro" id="IPR000531">
    <property type="entry name" value="Beta-barrel_TonB"/>
</dbReference>
<comment type="subcellular location">
    <subcellularLocation>
        <location evidence="1 4">Cell outer membrane</location>
    </subcellularLocation>
</comment>
<feature type="chain" id="PRO_5047493829" evidence="5">
    <location>
        <begin position="26"/>
        <end position="914"/>
    </location>
</feature>
<dbReference type="SUPFAM" id="SSF56935">
    <property type="entry name" value="Porins"/>
    <property type="match status" value="1"/>
</dbReference>
<accession>A0ABU1N5R8</accession>
<evidence type="ECO:0000259" key="7">
    <source>
        <dbReference type="Pfam" id="PF07715"/>
    </source>
</evidence>
<dbReference type="EMBL" id="JAVDRL010000014">
    <property type="protein sequence ID" value="MDR6533785.1"/>
    <property type="molecule type" value="Genomic_DNA"/>
</dbReference>
<sequence>MPRTIRALFCSASLVSLLAISPAFAQQTDDKPAKPVDDSTVEEVVVTGFRAALGSAQEVKRNSDAMVDAIVSEDIGKLPDNNASEALSRVVGVQVTRYNDEAGTVLVRGLPDVATTFNGREFFTTNDRSLHMQDFPAGVIAGIEVYKSGTSDLIEPGLGGLINLRSRRPFDVKDTEIAGEVRGSYNTQSKAYDPSANLVVTKRWDTAIGEIGALANVSFVRMTYRNADRYADSAIITPMAWNPSNPVKVTTPGVGMFNFPANAGNFYEKGVRDRPAFNGTLQWRPNDKLEFYAEGLWQAYRGDVTTDAFNVNFERPDLTGVSPTLSNVVLVEGEPLKAASFTKTGGYVPEFWRKAQEDKTNTYQGALGFKWKGDRAVVSGDFAYTSSKYQSNQVNIDAQLASAPTINVQFDVDGTAIFNLGDYDIANPANYVWRGLYQRDYVEKGDGVQGRLDLDWDTHSSWLPTIKVGVRASDRDASSQNNDRYAYTAPLNIPLASLPTGALEMISNGFGDDGQQFRQWLMPTWDAMRDNDEALRQRAFDLTGQANYATAEIPNNPLGGFTAKEATYAAYAQGKYQFDLGAYPVDGAIGVRVVNTDGQYSGFSNVTGANGAAQIVPQSVSQNYVDVLPSIQSRIRFTPEFQLRLAVNKTRTRPSFGQLNPSLNITINSTGLDGAAPHYTATGSGGNPDLKPLTSINYDASFEYYFAKSGSATLALFYHDLDGFISYYTRDVSDPTYGLIQLSRPENAGKGRVLGAEANFQTFFTFLPGWWSGFGVQTNLTYLDGTYALPQTLGESARQVKIPGVSKWAYNLTGFYEKGPFAARLSYNHRSEYVDNYNRNTNEELYAGQLTRAVNRLDLSTSYELSKGFTLVGNVSNILGTPFKTYRNYSETQAFGRDLRVEGRYISLGLRFKM</sequence>
<name>A0ABU1N5R8_9CAUL</name>
<dbReference type="Pfam" id="PF07715">
    <property type="entry name" value="Plug"/>
    <property type="match status" value="1"/>
</dbReference>
<keyword evidence="2 4" id="KW-0472">Membrane</keyword>
<organism evidence="8 9">
    <name type="scientific">Caulobacter rhizosphaerae</name>
    <dbReference type="NCBI Taxonomy" id="2010972"/>
    <lineage>
        <taxon>Bacteria</taxon>
        <taxon>Pseudomonadati</taxon>
        <taxon>Pseudomonadota</taxon>
        <taxon>Alphaproteobacteria</taxon>
        <taxon>Caulobacterales</taxon>
        <taxon>Caulobacteraceae</taxon>
        <taxon>Caulobacter</taxon>
    </lineage>
</organism>
<evidence type="ECO:0000256" key="3">
    <source>
        <dbReference type="ARBA" id="ARBA00023237"/>
    </source>
</evidence>
<evidence type="ECO:0000256" key="1">
    <source>
        <dbReference type="ARBA" id="ARBA00004442"/>
    </source>
</evidence>
<dbReference type="RefSeq" id="WP_310034739.1">
    <property type="nucleotide sequence ID" value="NZ_JAVDRL010000014.1"/>
</dbReference>
<dbReference type="Proteomes" id="UP001262754">
    <property type="component" value="Unassembled WGS sequence"/>
</dbReference>
<comment type="caution">
    <text evidence="8">The sequence shown here is derived from an EMBL/GenBank/DDBJ whole genome shotgun (WGS) entry which is preliminary data.</text>
</comment>
<keyword evidence="3" id="KW-0998">Cell outer membrane</keyword>
<feature type="domain" description="TonB-dependent receptor-like beta-barrel" evidence="6">
    <location>
        <begin position="414"/>
        <end position="878"/>
    </location>
</feature>
<dbReference type="PANTHER" id="PTHR40980">
    <property type="entry name" value="PLUG DOMAIN-CONTAINING PROTEIN"/>
    <property type="match status" value="1"/>
</dbReference>
<evidence type="ECO:0000256" key="5">
    <source>
        <dbReference type="SAM" id="SignalP"/>
    </source>
</evidence>
<evidence type="ECO:0000313" key="8">
    <source>
        <dbReference type="EMBL" id="MDR6533785.1"/>
    </source>
</evidence>
<dbReference type="InterPro" id="IPR036942">
    <property type="entry name" value="Beta-barrel_TonB_sf"/>
</dbReference>
<evidence type="ECO:0000259" key="6">
    <source>
        <dbReference type="Pfam" id="PF00593"/>
    </source>
</evidence>
<dbReference type="Pfam" id="PF00593">
    <property type="entry name" value="TonB_dep_Rec_b-barrel"/>
    <property type="match status" value="1"/>
</dbReference>
<dbReference type="Gene3D" id="2.40.170.20">
    <property type="entry name" value="TonB-dependent receptor, beta-barrel domain"/>
    <property type="match status" value="1"/>
</dbReference>
<dbReference type="InterPro" id="IPR012910">
    <property type="entry name" value="Plug_dom"/>
</dbReference>
<dbReference type="NCBIfam" id="TIGR01782">
    <property type="entry name" value="TonB-Xanth-Caul"/>
    <property type="match status" value="1"/>
</dbReference>
<dbReference type="InterPro" id="IPR037066">
    <property type="entry name" value="Plug_dom_sf"/>
</dbReference>
<keyword evidence="4" id="KW-0798">TonB box</keyword>
<proteinExistence type="inferred from homology"/>
<dbReference type="Gene3D" id="2.170.130.10">
    <property type="entry name" value="TonB-dependent receptor, plug domain"/>
    <property type="match status" value="1"/>
</dbReference>
<feature type="signal peptide" evidence="5">
    <location>
        <begin position="1"/>
        <end position="25"/>
    </location>
</feature>
<dbReference type="PANTHER" id="PTHR40980:SF3">
    <property type="entry name" value="TONB-DEPENDENT RECEPTOR-LIKE BETA-BARREL DOMAIN-CONTAINING PROTEIN"/>
    <property type="match status" value="1"/>
</dbReference>
<reference evidence="8 9" key="1">
    <citation type="submission" date="2023-07" db="EMBL/GenBank/DDBJ databases">
        <title>Sorghum-associated microbial communities from plants grown in Nebraska, USA.</title>
        <authorList>
            <person name="Schachtman D."/>
        </authorList>
    </citation>
    <scope>NUCLEOTIDE SEQUENCE [LARGE SCALE GENOMIC DNA]</scope>
    <source>
        <strain evidence="8 9">DS2154</strain>
    </source>
</reference>
<keyword evidence="8" id="KW-0675">Receptor</keyword>
<evidence type="ECO:0000256" key="4">
    <source>
        <dbReference type="RuleBase" id="RU003357"/>
    </source>
</evidence>